<keyword evidence="2" id="KW-1185">Reference proteome</keyword>
<reference evidence="1 2" key="2">
    <citation type="journal article" date="2022" name="Mol. Ecol. Resour.">
        <title>The genomes of chicory, endive, great burdock and yacon provide insights into Asteraceae paleo-polyploidization history and plant inulin production.</title>
        <authorList>
            <person name="Fan W."/>
            <person name="Wang S."/>
            <person name="Wang H."/>
            <person name="Wang A."/>
            <person name="Jiang F."/>
            <person name="Liu H."/>
            <person name="Zhao H."/>
            <person name="Xu D."/>
            <person name="Zhang Y."/>
        </authorList>
    </citation>
    <scope>NUCLEOTIDE SEQUENCE [LARGE SCALE GENOMIC DNA]</scope>
    <source>
        <strain evidence="2">cv. Niubang</strain>
    </source>
</reference>
<name>A0ACB8XG77_ARCLA</name>
<evidence type="ECO:0000313" key="1">
    <source>
        <dbReference type="EMBL" id="KAI3665972.1"/>
    </source>
</evidence>
<comment type="caution">
    <text evidence="1">The sequence shown here is derived from an EMBL/GenBank/DDBJ whole genome shotgun (WGS) entry which is preliminary data.</text>
</comment>
<evidence type="ECO:0000313" key="2">
    <source>
        <dbReference type="Proteomes" id="UP001055879"/>
    </source>
</evidence>
<accession>A0ACB8XG77</accession>
<organism evidence="1 2">
    <name type="scientific">Arctium lappa</name>
    <name type="common">Greater burdock</name>
    <name type="synonym">Lappa major</name>
    <dbReference type="NCBI Taxonomy" id="4217"/>
    <lineage>
        <taxon>Eukaryota</taxon>
        <taxon>Viridiplantae</taxon>
        <taxon>Streptophyta</taxon>
        <taxon>Embryophyta</taxon>
        <taxon>Tracheophyta</taxon>
        <taxon>Spermatophyta</taxon>
        <taxon>Magnoliopsida</taxon>
        <taxon>eudicotyledons</taxon>
        <taxon>Gunneridae</taxon>
        <taxon>Pentapetalae</taxon>
        <taxon>asterids</taxon>
        <taxon>campanulids</taxon>
        <taxon>Asterales</taxon>
        <taxon>Asteraceae</taxon>
        <taxon>Carduoideae</taxon>
        <taxon>Cardueae</taxon>
        <taxon>Arctiinae</taxon>
        <taxon>Arctium</taxon>
    </lineage>
</organism>
<gene>
    <name evidence="1" type="ORF">L6452_44608</name>
</gene>
<proteinExistence type="predicted"/>
<protein>
    <submittedName>
        <fullName evidence="1">Uncharacterized protein</fullName>
    </submittedName>
</protein>
<dbReference type="EMBL" id="CM042064">
    <property type="protein sequence ID" value="KAI3665972.1"/>
    <property type="molecule type" value="Genomic_DNA"/>
</dbReference>
<dbReference type="Proteomes" id="UP001055879">
    <property type="component" value="Linkage Group LG18"/>
</dbReference>
<reference evidence="2" key="1">
    <citation type="journal article" date="2022" name="Mol. Ecol. Resour.">
        <title>The genomes of chicory, endive, great burdock and yacon provide insights into Asteraceae palaeo-polyploidization history and plant inulin production.</title>
        <authorList>
            <person name="Fan W."/>
            <person name="Wang S."/>
            <person name="Wang H."/>
            <person name="Wang A."/>
            <person name="Jiang F."/>
            <person name="Liu H."/>
            <person name="Zhao H."/>
            <person name="Xu D."/>
            <person name="Zhang Y."/>
        </authorList>
    </citation>
    <scope>NUCLEOTIDE SEQUENCE [LARGE SCALE GENOMIC DNA]</scope>
    <source>
        <strain evidence="2">cv. Niubang</strain>
    </source>
</reference>
<sequence>MVVFAIFRLPEVFNPPTTTVHHRTTLDHPKQPISRWRSKCRCLQNPGQIRRTGQNYYELLGISVDSNPQKIKESYRKLQKKYHPDIAGHQGHEHTLLLNEAYTVLMKDELRKDYDASIGHVRVGFGGDALNMGYSSWNGPLRPQALFVDEKACIGCRECVHNAGNTFIMDESIGCARVNVQFGDNDTNIEVAVQSCPLNCIHWVEREELAVLEYLNKPRAKEGYGVFGQGWERPANVFMAAKTFEKQLKQKQAESQRKKARHDVEQETAAQAEARESASLKLKMERFSGFWEWMKDILAKTGVRY</sequence>